<dbReference type="PANTHER" id="PTHR33116">
    <property type="entry name" value="REVERSE TRANSCRIPTASE ZINC-BINDING DOMAIN-CONTAINING PROTEIN-RELATED-RELATED"/>
    <property type="match status" value="1"/>
</dbReference>
<feature type="region of interest" description="Disordered" evidence="1">
    <location>
        <begin position="176"/>
        <end position="208"/>
    </location>
</feature>
<protein>
    <submittedName>
        <fullName evidence="2">Uncharacterized protein</fullName>
    </submittedName>
</protein>
<dbReference type="InterPro" id="IPR036691">
    <property type="entry name" value="Endo/exonu/phosph_ase_sf"/>
</dbReference>
<dbReference type="AlphaFoldDB" id="A0A2N9EWC5"/>
<name>A0A2N9EWC5_FAGSY</name>
<sequence>MLAANINDLLLGLALKRAPEDRGDPNDPRVRLKRDCVGIMAAFKLKDLPDHVVIVANTHLYWDPEWADVKLAQAKYLLSRLALFRTRVSNRLECTPSVVVAGDFNSTPGDKNHHGCFVEVAEYHGGAQRGDLRVPEGYRDGKRCAEWVDLKFKAHGLKIWAQTKAQIPTAVSRRIVSPDPPLASSVNASPTDELPTSSSSSDESEVALEPLASPRTVVAEPHVLSSPTSEAWVDLAETELVSRVIVDAKTPAFSDSQFEEGQSSQWMVESKEAEDWASMSRVCTDDTDGELASPLQCAPIAMVVPSGVLTVFEKTALEPSQWETKLAEIDLQLVRSLWGNSYVDWEMLPANGTVGGVLLLWDRRVLERLDSVVCQFSVSCLGKSLADDMEWGLWNELRESHLVDLPLGGGQYTWCSGLENLSMSWIDRFFISADWEDCYPDASQKLLPRPLSNHYPILLEVGSMLQGKIPFRFENMWLKTEGFVERIQHWWSSYSFTGPPSLVLACKLKALKEDLKKWNHQEFGNVGFKPKQLLGELDILNMKECTGSLSSSELDLCGTHLLELENLAHLDETSWRQKSRVQWLKEGDNNTKFFHKIANSNRRRNYMEKIEVEGTTYHSDSDIKDKVVQFYESLYTEKESWRPFVADLPFSVIEDSDRALLDSRFEREEIIQVIKDLQGDKSPGPDGFNMAFFQKCWSVVESDVLGFFEEVYENGTFAHSLNATFVALIPKKSNASNIRDFQPISLVGSVYKILAKTPDSVLIANECLDSRLRSHFPGVVCKLDIEKAYDHVNWDCLLLLLDRMGFGFRWRTWIRTCISTVRFSIMVNSSPSGFFGSSRVLCQGDPVISITLFVGYGGSKPIVELNKRGWSHSWFQGRDQLLHLRMVLACFEAIIGLGVNMGKSELVPIREVTSSVWNPILENIERKLAGWKKLYLFKGGRLILLKSTLFSLPTYFLSLFTIPKHVVERIEKLQRNFLWGGLGDDFKHHLVGWNTVCCPIANGGLGLRRVVVTNRALLGKWLWRFGREENHLWRRVIVAKYGLEGAGWSSLEPRGSRGCGLWKGIMLGRDHFFLHTEASPRPG</sequence>
<proteinExistence type="predicted"/>
<dbReference type="EMBL" id="OIVN01000356">
    <property type="protein sequence ID" value="SPC78889.1"/>
    <property type="molecule type" value="Genomic_DNA"/>
</dbReference>
<dbReference type="SUPFAM" id="SSF56219">
    <property type="entry name" value="DNase I-like"/>
    <property type="match status" value="2"/>
</dbReference>
<dbReference type="Gene3D" id="3.60.10.10">
    <property type="entry name" value="Endonuclease/exonuclease/phosphatase"/>
    <property type="match status" value="2"/>
</dbReference>
<evidence type="ECO:0000313" key="2">
    <source>
        <dbReference type="EMBL" id="SPC78889.1"/>
    </source>
</evidence>
<reference evidence="2" key="1">
    <citation type="submission" date="2018-02" db="EMBL/GenBank/DDBJ databases">
        <authorList>
            <person name="Cohen D.B."/>
            <person name="Kent A.D."/>
        </authorList>
    </citation>
    <scope>NUCLEOTIDE SEQUENCE</scope>
</reference>
<gene>
    <name evidence="2" type="ORF">FSB_LOCUS6771</name>
</gene>
<evidence type="ECO:0000256" key="1">
    <source>
        <dbReference type="SAM" id="MobiDB-lite"/>
    </source>
</evidence>
<dbReference type="PANTHER" id="PTHR33116:SF78">
    <property type="entry name" value="OS12G0587133 PROTEIN"/>
    <property type="match status" value="1"/>
</dbReference>
<accession>A0A2N9EWC5</accession>
<organism evidence="2">
    <name type="scientific">Fagus sylvatica</name>
    <name type="common">Beechnut</name>
    <dbReference type="NCBI Taxonomy" id="28930"/>
    <lineage>
        <taxon>Eukaryota</taxon>
        <taxon>Viridiplantae</taxon>
        <taxon>Streptophyta</taxon>
        <taxon>Embryophyta</taxon>
        <taxon>Tracheophyta</taxon>
        <taxon>Spermatophyta</taxon>
        <taxon>Magnoliopsida</taxon>
        <taxon>eudicotyledons</taxon>
        <taxon>Gunneridae</taxon>
        <taxon>Pentapetalae</taxon>
        <taxon>rosids</taxon>
        <taxon>fabids</taxon>
        <taxon>Fagales</taxon>
        <taxon>Fagaceae</taxon>
        <taxon>Fagus</taxon>
    </lineage>
</organism>
<feature type="compositionally biased region" description="Low complexity" evidence="1">
    <location>
        <begin position="189"/>
        <end position="201"/>
    </location>
</feature>